<feature type="region of interest" description="Disordered" evidence="1">
    <location>
        <begin position="13"/>
        <end position="32"/>
    </location>
</feature>
<evidence type="ECO:0000313" key="2">
    <source>
        <dbReference type="EMBL" id="MDR6289106.1"/>
    </source>
</evidence>
<sequence length="59" mass="6577">MDTIGWLIHALESAQPVDDTDGEPRPPGRVRPLPFAEPLPLLLLDRFWAAARGTTRDAR</sequence>
<evidence type="ECO:0000313" key="3">
    <source>
        <dbReference type="Proteomes" id="UP001262410"/>
    </source>
</evidence>
<keyword evidence="3" id="KW-1185">Reference proteome</keyword>
<evidence type="ECO:0000256" key="1">
    <source>
        <dbReference type="SAM" id="MobiDB-lite"/>
    </source>
</evidence>
<gene>
    <name evidence="2" type="ORF">E9232_001621</name>
</gene>
<dbReference type="EMBL" id="JAVDPW010000003">
    <property type="protein sequence ID" value="MDR6289106.1"/>
    <property type="molecule type" value="Genomic_DNA"/>
</dbReference>
<accession>A0ABU1JKG7</accession>
<comment type="caution">
    <text evidence="2">The sequence shown here is derived from an EMBL/GenBank/DDBJ whole genome shotgun (WGS) entry which is preliminary data.</text>
</comment>
<protein>
    <submittedName>
        <fullName evidence="2">Uncharacterized protein</fullName>
    </submittedName>
</protein>
<name>A0ABU1JKG7_9PROT</name>
<reference evidence="2 3" key="1">
    <citation type="submission" date="2023-07" db="EMBL/GenBank/DDBJ databases">
        <title>Sorghum-associated microbial communities from plants grown in Nebraska, USA.</title>
        <authorList>
            <person name="Schachtman D."/>
        </authorList>
    </citation>
    <scope>NUCLEOTIDE SEQUENCE [LARGE SCALE GENOMIC DNA]</scope>
    <source>
        <strain evidence="2 3">584</strain>
    </source>
</reference>
<organism evidence="2 3">
    <name type="scientific">Inquilinus ginsengisoli</name>
    <dbReference type="NCBI Taxonomy" id="363840"/>
    <lineage>
        <taxon>Bacteria</taxon>
        <taxon>Pseudomonadati</taxon>
        <taxon>Pseudomonadota</taxon>
        <taxon>Alphaproteobacteria</taxon>
        <taxon>Rhodospirillales</taxon>
        <taxon>Rhodospirillaceae</taxon>
        <taxon>Inquilinus</taxon>
    </lineage>
</organism>
<dbReference type="Proteomes" id="UP001262410">
    <property type="component" value="Unassembled WGS sequence"/>
</dbReference>
<dbReference type="RefSeq" id="WP_309793254.1">
    <property type="nucleotide sequence ID" value="NZ_JAVDPW010000003.1"/>
</dbReference>
<proteinExistence type="predicted"/>